<name>A0A3G9GEK0_9NEIS</name>
<dbReference type="Proteomes" id="UP000198290">
    <property type="component" value="Chromosome"/>
</dbReference>
<evidence type="ECO:0000313" key="2">
    <source>
        <dbReference type="Proteomes" id="UP000198290"/>
    </source>
</evidence>
<sequence length="41" mass="4557">MKRKLLDMAAQWGDVDAYNESALAELAEKMQETAGNLVETD</sequence>
<gene>
    <name evidence="1" type="ORF">DLM_2699</name>
</gene>
<evidence type="ECO:0000313" key="1">
    <source>
        <dbReference type="EMBL" id="BBF86300.1"/>
    </source>
</evidence>
<reference evidence="2" key="3">
    <citation type="journal article" date="2017" name="Plant Physiol. Biochem.">
        <title>Differential oxidative and antioxidative response of duckweed Lemna minor toward plant growth promoting/inhibiting bacteria.</title>
        <authorList>
            <person name="Ishizawa H."/>
            <person name="Kuroda M."/>
            <person name="Morikawa M."/>
            <person name="Ike M."/>
        </authorList>
    </citation>
    <scope>NUCLEOTIDE SEQUENCE [LARGE SCALE GENOMIC DNA]</scope>
    <source>
        <strain evidence="2">H3</strain>
    </source>
</reference>
<organism evidence="1 2">
    <name type="scientific">Aquitalea magnusonii</name>
    <dbReference type="NCBI Taxonomy" id="332411"/>
    <lineage>
        <taxon>Bacteria</taxon>
        <taxon>Pseudomonadati</taxon>
        <taxon>Pseudomonadota</taxon>
        <taxon>Betaproteobacteria</taxon>
        <taxon>Neisseriales</taxon>
        <taxon>Chromobacteriaceae</taxon>
        <taxon>Aquitalea</taxon>
    </lineage>
</organism>
<dbReference type="AlphaFoldDB" id="A0A3G9GEK0"/>
<keyword evidence="2" id="KW-1185">Reference proteome</keyword>
<reference evidence="1 2" key="2">
    <citation type="journal article" date="2017" name="Genome Announc.">
        <title>Draft genome sequence of Aquitalea magnusonii strain H3, a plant growth-promoting bacterium of duckweed Lemna minor.</title>
        <authorList>
            <person name="Ishizawa H."/>
            <person name="Kuroda M."/>
            <person name="Ike M."/>
        </authorList>
    </citation>
    <scope>NUCLEOTIDE SEQUENCE [LARGE SCALE GENOMIC DNA]</scope>
    <source>
        <strain evidence="1 2">H3</strain>
    </source>
</reference>
<reference evidence="2" key="1">
    <citation type="journal article" date="2017" name="Biotechnol. Biofuels">
        <title>Evaluation of environmental bacterial communities as a factor affecting the growth of duckweed Lemna minor.</title>
        <authorList>
            <person name="Ishizawa H."/>
            <person name="Kuroda M."/>
            <person name="Morikawa M."/>
            <person name="Ike M."/>
        </authorList>
    </citation>
    <scope>NUCLEOTIDE SEQUENCE [LARGE SCALE GENOMIC DNA]</scope>
    <source>
        <strain evidence="2">H3</strain>
    </source>
</reference>
<dbReference type="KEGG" id="amah:DLM_2699"/>
<protein>
    <submittedName>
        <fullName evidence="1">Uncharacterized protein</fullName>
    </submittedName>
</protein>
<accession>A0A3G9GEK0</accession>
<dbReference type="EMBL" id="AP018823">
    <property type="protein sequence ID" value="BBF86300.1"/>
    <property type="molecule type" value="Genomic_DNA"/>
</dbReference>
<proteinExistence type="predicted"/>